<name>A0ACC1NEV7_9HYPO</name>
<protein>
    <submittedName>
        <fullName evidence="1">Uncharacterized protein</fullName>
    </submittedName>
</protein>
<dbReference type="Proteomes" id="UP001143910">
    <property type="component" value="Unassembled WGS sequence"/>
</dbReference>
<evidence type="ECO:0000313" key="2">
    <source>
        <dbReference type="Proteomes" id="UP001143910"/>
    </source>
</evidence>
<keyword evidence="2" id="KW-1185">Reference proteome</keyword>
<dbReference type="EMBL" id="JANJQO010000482">
    <property type="protein sequence ID" value="KAJ2977333.1"/>
    <property type="molecule type" value="Genomic_DNA"/>
</dbReference>
<reference evidence="1" key="1">
    <citation type="submission" date="2022-08" db="EMBL/GenBank/DDBJ databases">
        <title>Genome Sequence of Lecanicillium fungicola.</title>
        <authorList>
            <person name="Buettner E."/>
        </authorList>
    </citation>
    <scope>NUCLEOTIDE SEQUENCE</scope>
    <source>
        <strain evidence="1">Babe33</strain>
    </source>
</reference>
<sequence>MGACHVVSRTWRKYPPLSPPHHIVLGRQHIRPTPCDNYIIVAVLITLAASGYEARYQTQCPRPGTGQPRSLDPVSPPVYAAADARSVATRDYQPAGNATLRVSSVSAMTPLRKEVSLEENEVAVLRAKLQRLGIQDAESSSCADVTPISSTLDTIDRSHAQNDSLTETAPESILAATSKDAGDQAMIEPVLRMAQAASSQSFDDPTFSKALLAGIMDLGRTNSVPHLQRKSPMDDEDGNPSCLRDTLSLMSTALPERKTAEAFIKAYFAFANFSLPLLHEPTFYEKLNLLYSEESQQPENADGRIRDKEALKTARFFVNIVMALGLLTLQKQNPARFPTLMSDHYYQMAVRTLEDSALPNDVEGVQALLLMAQFAYMHPVNFGGWNLIGLALRRAVELRLHEDPPTGSVDCLTLDTMRRTFWVAYSLDRNVAIATGRPTCLSDTAITAHYPSFVDDKYITTECIGTPQSDSSSNAKIYCRRWFEYRKLQSEMLNILRDQTPAGFLPLDYTQWQTSMHQRLQQWYSDFHAEHHPGTDVRGAKVTPSRFELTFQRALVFLYRPSPRIPQPSASAMRELASASARVITLYTQFYHEKNIYLFWQAVENIFDAGTALAYSYVDVEAVRSLFTLQEFEGFIHAASNVLWGLVEHFPAFKEKRDAFDVLAAKTLANYSRENRGKVARETTGTRTRQPGVDEVVRLPDEVLDTNSRETGSSLSSMPWTDSAAIDWDISGPQIVNWDELDDAAQATVLPWCWE</sequence>
<evidence type="ECO:0000313" key="1">
    <source>
        <dbReference type="EMBL" id="KAJ2977333.1"/>
    </source>
</evidence>
<proteinExistence type="predicted"/>
<comment type="caution">
    <text evidence="1">The sequence shown here is derived from an EMBL/GenBank/DDBJ whole genome shotgun (WGS) entry which is preliminary data.</text>
</comment>
<organism evidence="1 2">
    <name type="scientific">Zarea fungicola</name>
    <dbReference type="NCBI Taxonomy" id="93591"/>
    <lineage>
        <taxon>Eukaryota</taxon>
        <taxon>Fungi</taxon>
        <taxon>Dikarya</taxon>
        <taxon>Ascomycota</taxon>
        <taxon>Pezizomycotina</taxon>
        <taxon>Sordariomycetes</taxon>
        <taxon>Hypocreomycetidae</taxon>
        <taxon>Hypocreales</taxon>
        <taxon>Cordycipitaceae</taxon>
        <taxon>Zarea</taxon>
    </lineage>
</organism>
<accession>A0ACC1NEV7</accession>
<gene>
    <name evidence="1" type="ORF">NQ176_g4433</name>
</gene>